<sequence length="41" mass="5013">MEELNWNDIIQNTINSNYYGISLNSSHWNDIIRNILRYNRD</sequence>
<accession>A0A0F9AEU9</accession>
<name>A0A0F9AEU9_9ZZZZ</name>
<feature type="non-terminal residue" evidence="1">
    <location>
        <position position="41"/>
    </location>
</feature>
<protein>
    <submittedName>
        <fullName evidence="1">Uncharacterized protein</fullName>
    </submittedName>
</protein>
<proteinExistence type="predicted"/>
<gene>
    <name evidence="1" type="ORF">LCGC14_2659050</name>
</gene>
<reference evidence="1" key="1">
    <citation type="journal article" date="2015" name="Nature">
        <title>Complex archaea that bridge the gap between prokaryotes and eukaryotes.</title>
        <authorList>
            <person name="Spang A."/>
            <person name="Saw J.H."/>
            <person name="Jorgensen S.L."/>
            <person name="Zaremba-Niedzwiedzka K."/>
            <person name="Martijn J."/>
            <person name="Lind A.E."/>
            <person name="van Eijk R."/>
            <person name="Schleper C."/>
            <person name="Guy L."/>
            <person name="Ettema T.J."/>
        </authorList>
    </citation>
    <scope>NUCLEOTIDE SEQUENCE</scope>
</reference>
<dbReference type="EMBL" id="LAZR01046320">
    <property type="protein sequence ID" value="KKK96810.1"/>
    <property type="molecule type" value="Genomic_DNA"/>
</dbReference>
<organism evidence="1">
    <name type="scientific">marine sediment metagenome</name>
    <dbReference type="NCBI Taxonomy" id="412755"/>
    <lineage>
        <taxon>unclassified sequences</taxon>
        <taxon>metagenomes</taxon>
        <taxon>ecological metagenomes</taxon>
    </lineage>
</organism>
<evidence type="ECO:0000313" key="1">
    <source>
        <dbReference type="EMBL" id="KKK96810.1"/>
    </source>
</evidence>
<dbReference type="AlphaFoldDB" id="A0A0F9AEU9"/>
<dbReference type="NCBIfam" id="TIGR03804">
    <property type="entry name" value="para_beta_helix"/>
    <property type="match status" value="1"/>
</dbReference>
<dbReference type="InterPro" id="IPR022441">
    <property type="entry name" value="Para_beta_helix_rpt-2"/>
</dbReference>
<comment type="caution">
    <text evidence="1">The sequence shown here is derived from an EMBL/GenBank/DDBJ whole genome shotgun (WGS) entry which is preliminary data.</text>
</comment>